<dbReference type="OrthoDB" id="709891at2"/>
<evidence type="ECO:0000313" key="2">
    <source>
        <dbReference type="Proteomes" id="UP000182761"/>
    </source>
</evidence>
<sequence>MDSIEKQKENIFETLKKFITEVIGEDVAEELTIEPESVFTRDLEMDSIEIVSFAEKVKATYGDNIDFNGWLSGMEMDQLINLSINDVVNYIVDANNSNK</sequence>
<protein>
    <submittedName>
        <fullName evidence="1">Acyl carrier protein</fullName>
    </submittedName>
</protein>
<dbReference type="EMBL" id="FCOR01000003">
    <property type="protein sequence ID" value="CVK15754.1"/>
    <property type="molecule type" value="Genomic_DNA"/>
</dbReference>
<reference evidence="1 2" key="1">
    <citation type="submission" date="2016-01" db="EMBL/GenBank/DDBJ databases">
        <authorList>
            <person name="McClelland M."/>
            <person name="Jain A."/>
            <person name="Saraogi P."/>
            <person name="Mendelson R."/>
            <person name="Westerman R."/>
            <person name="SanMiguel P."/>
            <person name="Csonka L."/>
        </authorList>
    </citation>
    <scope>NUCLEOTIDE SEQUENCE [LARGE SCALE GENOMIC DNA]</scope>
    <source>
        <strain evidence="1 2">R-53146</strain>
    </source>
</reference>
<evidence type="ECO:0000313" key="1">
    <source>
        <dbReference type="EMBL" id="CVK15754.1"/>
    </source>
</evidence>
<name>A0A0X3AN26_9FLAO</name>
<proteinExistence type="predicted"/>
<dbReference type="SUPFAM" id="SSF47336">
    <property type="entry name" value="ACP-like"/>
    <property type="match status" value="1"/>
</dbReference>
<dbReference type="Gene3D" id="1.10.1200.10">
    <property type="entry name" value="ACP-like"/>
    <property type="match status" value="1"/>
</dbReference>
<organism evidence="1 2">
    <name type="scientific">Apibacter mensalis</name>
    <dbReference type="NCBI Taxonomy" id="1586267"/>
    <lineage>
        <taxon>Bacteria</taxon>
        <taxon>Pseudomonadati</taxon>
        <taxon>Bacteroidota</taxon>
        <taxon>Flavobacteriia</taxon>
        <taxon>Flavobacteriales</taxon>
        <taxon>Weeksellaceae</taxon>
        <taxon>Apibacter</taxon>
    </lineage>
</organism>
<keyword evidence="2" id="KW-1185">Reference proteome</keyword>
<accession>A0A0X3AN26</accession>
<gene>
    <name evidence="1" type="ORF">Ga0061079_10364</name>
</gene>
<dbReference type="InterPro" id="IPR036736">
    <property type="entry name" value="ACP-like_sf"/>
</dbReference>
<dbReference type="STRING" id="1586267.GCA_001418685_00586"/>
<dbReference type="RefSeq" id="WP_055424980.1">
    <property type="nucleotide sequence ID" value="NZ_FCOR01000003.1"/>
</dbReference>
<dbReference type="Proteomes" id="UP000182761">
    <property type="component" value="Unassembled WGS sequence"/>
</dbReference>
<dbReference type="AlphaFoldDB" id="A0A0X3AN26"/>